<sequence length="201" mass="22835">MKDISEKRLSDYMAEQIADEILSGRIPGGSQLKQEELAEAFEASRIPIREAFQILENQGLIIRLATRRITVTELDKEQICLIYSMISEMTKKALNSLKHSGKTAQLEELLMTSGLSGEVQPAEAMCDLVENEYIKRLLRNASDSYIRFALSTGHYADKIKEEKDKMTELLENGELKKVEKSLDVYFKLLAKAVNEERGMNE</sequence>
<feature type="domain" description="HTH gntR-type" evidence="4">
    <location>
        <begin position="7"/>
        <end position="74"/>
    </location>
</feature>
<dbReference type="Pfam" id="PF00392">
    <property type="entry name" value="GntR"/>
    <property type="match status" value="1"/>
</dbReference>
<dbReference type="CDD" id="cd07377">
    <property type="entry name" value="WHTH_GntR"/>
    <property type="match status" value="1"/>
</dbReference>
<accession>A0A173X8B7</accession>
<evidence type="ECO:0000259" key="4">
    <source>
        <dbReference type="PROSITE" id="PS50949"/>
    </source>
</evidence>
<reference evidence="6 8" key="2">
    <citation type="journal article" date="2019" name="Nat. Med.">
        <title>A library of human gut bacterial isolates paired with longitudinal multiomics data enables mechanistic microbiome research.</title>
        <authorList>
            <person name="Poyet M."/>
            <person name="Groussin M."/>
            <person name="Gibbons S.M."/>
            <person name="Avila-Pacheco J."/>
            <person name="Jiang X."/>
            <person name="Kearney S.M."/>
            <person name="Perrotta A.R."/>
            <person name="Berdy B."/>
            <person name="Zhao S."/>
            <person name="Lieberman T.D."/>
            <person name="Swanson P.K."/>
            <person name="Smith M."/>
            <person name="Roesemann S."/>
            <person name="Alexander J.E."/>
            <person name="Rich S.A."/>
            <person name="Livny J."/>
            <person name="Vlamakis H."/>
            <person name="Clish C."/>
            <person name="Bullock K."/>
            <person name="Deik A."/>
            <person name="Scott J."/>
            <person name="Pierce K.A."/>
            <person name="Xavier R.J."/>
            <person name="Alm E.J."/>
        </authorList>
    </citation>
    <scope>NUCLEOTIDE SEQUENCE [LARGE SCALE GENOMIC DNA]</scope>
    <source>
        <strain evidence="6 8">BIOML-A7</strain>
    </source>
</reference>
<keyword evidence="2" id="KW-0238">DNA-binding</keyword>
<evidence type="ECO:0000256" key="3">
    <source>
        <dbReference type="ARBA" id="ARBA00023163"/>
    </source>
</evidence>
<proteinExistence type="predicted"/>
<dbReference type="PANTHER" id="PTHR43537">
    <property type="entry name" value="TRANSCRIPTIONAL REGULATOR, GNTR FAMILY"/>
    <property type="match status" value="1"/>
</dbReference>
<dbReference type="GO" id="GO:0003677">
    <property type="term" value="F:DNA binding"/>
    <property type="evidence" value="ECO:0007669"/>
    <property type="project" value="UniProtKB-KW"/>
</dbReference>
<dbReference type="EMBL" id="CYYY01000002">
    <property type="protein sequence ID" value="CUN47981.1"/>
    <property type="molecule type" value="Genomic_DNA"/>
</dbReference>
<evidence type="ECO:0000256" key="2">
    <source>
        <dbReference type="ARBA" id="ARBA00023125"/>
    </source>
</evidence>
<dbReference type="PANTHER" id="PTHR43537:SF49">
    <property type="entry name" value="TRANSCRIPTIONAL REGULATORY PROTEIN"/>
    <property type="match status" value="1"/>
</dbReference>
<dbReference type="InterPro" id="IPR036388">
    <property type="entry name" value="WH-like_DNA-bd_sf"/>
</dbReference>
<evidence type="ECO:0000313" key="5">
    <source>
        <dbReference type="EMBL" id="CUN47981.1"/>
    </source>
</evidence>
<dbReference type="Proteomes" id="UP000095439">
    <property type="component" value="Unassembled WGS sequence"/>
</dbReference>
<dbReference type="SMART" id="SM00345">
    <property type="entry name" value="HTH_GNTR"/>
    <property type="match status" value="1"/>
</dbReference>
<name>A0A173X8B7_9FIRM</name>
<dbReference type="RefSeq" id="WP_055180520.1">
    <property type="nucleotide sequence ID" value="NZ_CABIWY010000002.1"/>
</dbReference>
<gene>
    <name evidence="5" type="ORF">ERS852423_00557</name>
    <name evidence="6" type="ORF">GT565_06415</name>
</gene>
<dbReference type="InterPro" id="IPR000524">
    <property type="entry name" value="Tscrpt_reg_HTH_GntR"/>
</dbReference>
<reference evidence="5 7" key="1">
    <citation type="submission" date="2015-09" db="EMBL/GenBank/DDBJ databases">
        <authorList>
            <consortium name="Pathogen Informatics"/>
        </authorList>
    </citation>
    <scope>NUCLEOTIDE SEQUENCE [LARGE SCALE GENOMIC DNA]</scope>
    <source>
        <strain evidence="5 7">2789STDY5608866</strain>
    </source>
</reference>
<dbReference type="PROSITE" id="PS50949">
    <property type="entry name" value="HTH_GNTR"/>
    <property type="match status" value="1"/>
</dbReference>
<dbReference type="InterPro" id="IPR036390">
    <property type="entry name" value="WH_DNA-bd_sf"/>
</dbReference>
<protein>
    <submittedName>
        <fullName evidence="6">GntR family transcriptional regulator</fullName>
    </submittedName>
    <submittedName>
        <fullName evidence="5">Transcriptional regulator PdhR</fullName>
    </submittedName>
</protein>
<organism evidence="5 7">
    <name type="scientific">Dorea longicatena</name>
    <dbReference type="NCBI Taxonomy" id="88431"/>
    <lineage>
        <taxon>Bacteria</taxon>
        <taxon>Bacillati</taxon>
        <taxon>Bacillota</taxon>
        <taxon>Clostridia</taxon>
        <taxon>Lachnospirales</taxon>
        <taxon>Lachnospiraceae</taxon>
        <taxon>Dorea</taxon>
    </lineage>
</organism>
<dbReference type="AlphaFoldDB" id="A0A173X8B7"/>
<evidence type="ECO:0000313" key="7">
    <source>
        <dbReference type="Proteomes" id="UP000095439"/>
    </source>
</evidence>
<keyword evidence="1" id="KW-0805">Transcription regulation</keyword>
<dbReference type="SUPFAM" id="SSF46785">
    <property type="entry name" value="Winged helix' DNA-binding domain"/>
    <property type="match status" value="1"/>
</dbReference>
<keyword evidence="3" id="KW-0804">Transcription</keyword>
<dbReference type="GO" id="GO:0003700">
    <property type="term" value="F:DNA-binding transcription factor activity"/>
    <property type="evidence" value="ECO:0007669"/>
    <property type="project" value="InterPro"/>
</dbReference>
<evidence type="ECO:0000313" key="6">
    <source>
        <dbReference type="EMBL" id="MZK17751.1"/>
    </source>
</evidence>
<dbReference type="OrthoDB" id="154206at2"/>
<evidence type="ECO:0000256" key="1">
    <source>
        <dbReference type="ARBA" id="ARBA00023015"/>
    </source>
</evidence>
<dbReference type="Proteomes" id="UP000446719">
    <property type="component" value="Unassembled WGS sequence"/>
</dbReference>
<dbReference type="EMBL" id="WWSB01000005">
    <property type="protein sequence ID" value="MZK17751.1"/>
    <property type="molecule type" value="Genomic_DNA"/>
</dbReference>
<dbReference type="Gene3D" id="1.10.10.10">
    <property type="entry name" value="Winged helix-like DNA-binding domain superfamily/Winged helix DNA-binding domain"/>
    <property type="match status" value="1"/>
</dbReference>
<evidence type="ECO:0000313" key="8">
    <source>
        <dbReference type="Proteomes" id="UP000446719"/>
    </source>
</evidence>